<keyword evidence="2" id="KW-0812">Transmembrane</keyword>
<dbReference type="InterPro" id="IPR000626">
    <property type="entry name" value="Ubiquitin-like_dom"/>
</dbReference>
<keyword evidence="5" id="KW-1185">Reference proteome</keyword>
<sequence length="427" mass="44302">MLPRRGYEPVDDVDEDSAPDLQAAAASERDDDHHVQGELSALCSSVPAAAAAAGGKGNSSDGVNSRTAGAGEVRSDDDDDDGRMTVRVLDVRGQFYPLRVTPETSVRELKLMLVDAAGVEVPRQRIIHGGKMLSDADTLGGRKISDGAAIHLFQRPKVAAAAAAGVGTASAQQPGNLHEFPPVLLQVQERGGNGEGAGAHWEVEAPRRKIMFLASILVLISVLQLLECLASISTVLSVPGAAGGSTGGGNGGSAHPSLPGEYWFLVKGRTLSSVMGIVVGTLGVRGSQSLNTHTIRWYFVGLVMCAIVAMAIRIEVFYDIVTGKIPFGDYGINSPDSSRENDPGEGGGGGGGGGNGTGDEGGPGAHHETAEAAQSSLFFMAFSAFVSVSPARGRSGPGRLFFDVVVVPPRMKRKVVAPLRTGCQKRV</sequence>
<dbReference type="CDD" id="cd17039">
    <property type="entry name" value="Ubl_ubiquitin_like"/>
    <property type="match status" value="1"/>
</dbReference>
<dbReference type="InParanoid" id="D8LJ71"/>
<dbReference type="GO" id="GO:0071818">
    <property type="term" value="C:BAT3 complex"/>
    <property type="evidence" value="ECO:0007669"/>
    <property type="project" value="TreeGrafter"/>
</dbReference>
<dbReference type="OrthoDB" id="1885901at2759"/>
<dbReference type="STRING" id="2880.D8LJ71"/>
<dbReference type="Pfam" id="PF00240">
    <property type="entry name" value="ubiquitin"/>
    <property type="match status" value="1"/>
</dbReference>
<dbReference type="Proteomes" id="UP000002630">
    <property type="component" value="Linkage Group LG15"/>
</dbReference>
<proteinExistence type="predicted"/>
<protein>
    <recommendedName>
        <fullName evidence="3">Ubiquitin-like domain-containing protein</fullName>
    </recommendedName>
</protein>
<feature type="transmembrane region" description="Helical" evidence="2">
    <location>
        <begin position="216"/>
        <end position="242"/>
    </location>
</feature>
<dbReference type="GO" id="GO:0031593">
    <property type="term" value="F:polyubiquitin modification-dependent protein binding"/>
    <property type="evidence" value="ECO:0007669"/>
    <property type="project" value="TreeGrafter"/>
</dbReference>
<organism evidence="4 5">
    <name type="scientific">Ectocarpus siliculosus</name>
    <name type="common">Brown alga</name>
    <name type="synonym">Conferva siliculosa</name>
    <dbReference type="NCBI Taxonomy" id="2880"/>
    <lineage>
        <taxon>Eukaryota</taxon>
        <taxon>Sar</taxon>
        <taxon>Stramenopiles</taxon>
        <taxon>Ochrophyta</taxon>
        <taxon>PX clade</taxon>
        <taxon>Phaeophyceae</taxon>
        <taxon>Ectocarpales</taxon>
        <taxon>Ectocarpaceae</taxon>
        <taxon>Ectocarpus</taxon>
    </lineage>
</organism>
<dbReference type="EMBL" id="FN648420">
    <property type="protein sequence ID" value="CBN76955.1"/>
    <property type="molecule type" value="Genomic_DNA"/>
</dbReference>
<feature type="compositionally biased region" description="Gly residues" evidence="1">
    <location>
        <begin position="344"/>
        <end position="364"/>
    </location>
</feature>
<evidence type="ECO:0000313" key="4">
    <source>
        <dbReference type="EMBL" id="CBN76955.1"/>
    </source>
</evidence>
<dbReference type="GO" id="GO:0051787">
    <property type="term" value="F:misfolded protein binding"/>
    <property type="evidence" value="ECO:0007669"/>
    <property type="project" value="TreeGrafter"/>
</dbReference>
<feature type="compositionally biased region" description="Low complexity" evidence="1">
    <location>
        <begin position="40"/>
        <end position="62"/>
    </location>
</feature>
<accession>D8LJ71</accession>
<feature type="compositionally biased region" description="Acidic residues" evidence="1">
    <location>
        <begin position="9"/>
        <end position="18"/>
    </location>
</feature>
<feature type="transmembrane region" description="Helical" evidence="2">
    <location>
        <begin position="295"/>
        <end position="314"/>
    </location>
</feature>
<dbReference type="AlphaFoldDB" id="D8LJ71"/>
<feature type="region of interest" description="Disordered" evidence="1">
    <location>
        <begin position="1"/>
        <end position="82"/>
    </location>
</feature>
<reference evidence="4 5" key="1">
    <citation type="journal article" date="2010" name="Nature">
        <title>The Ectocarpus genome and the independent evolution of multicellularity in brown algae.</title>
        <authorList>
            <person name="Cock J.M."/>
            <person name="Sterck L."/>
            <person name="Rouze P."/>
            <person name="Scornet D."/>
            <person name="Allen A.E."/>
            <person name="Amoutzias G."/>
            <person name="Anthouard V."/>
            <person name="Artiguenave F."/>
            <person name="Aury J.M."/>
            <person name="Badger J.H."/>
            <person name="Beszteri B."/>
            <person name="Billiau K."/>
            <person name="Bonnet E."/>
            <person name="Bothwell J.H."/>
            <person name="Bowler C."/>
            <person name="Boyen C."/>
            <person name="Brownlee C."/>
            <person name="Carrano C.J."/>
            <person name="Charrier B."/>
            <person name="Cho G.Y."/>
            <person name="Coelho S.M."/>
            <person name="Collen J."/>
            <person name="Corre E."/>
            <person name="Da Silva C."/>
            <person name="Delage L."/>
            <person name="Delaroque N."/>
            <person name="Dittami S.M."/>
            <person name="Doulbeau S."/>
            <person name="Elias M."/>
            <person name="Farnham G."/>
            <person name="Gachon C.M."/>
            <person name="Gschloessl B."/>
            <person name="Heesch S."/>
            <person name="Jabbari K."/>
            <person name="Jubin C."/>
            <person name="Kawai H."/>
            <person name="Kimura K."/>
            <person name="Kloareg B."/>
            <person name="Kupper F.C."/>
            <person name="Lang D."/>
            <person name="Le Bail A."/>
            <person name="Leblanc C."/>
            <person name="Lerouge P."/>
            <person name="Lohr M."/>
            <person name="Lopez P.J."/>
            <person name="Martens C."/>
            <person name="Maumus F."/>
            <person name="Michel G."/>
            <person name="Miranda-Saavedra D."/>
            <person name="Morales J."/>
            <person name="Moreau H."/>
            <person name="Motomura T."/>
            <person name="Nagasato C."/>
            <person name="Napoli C.A."/>
            <person name="Nelson D.R."/>
            <person name="Nyvall-Collen P."/>
            <person name="Peters A.F."/>
            <person name="Pommier C."/>
            <person name="Potin P."/>
            <person name="Poulain J."/>
            <person name="Quesneville H."/>
            <person name="Read B."/>
            <person name="Rensing S.A."/>
            <person name="Ritter A."/>
            <person name="Rousvoal S."/>
            <person name="Samanta M."/>
            <person name="Samson G."/>
            <person name="Schroeder D.C."/>
            <person name="Segurens B."/>
            <person name="Strittmatter M."/>
            <person name="Tonon T."/>
            <person name="Tregear J.W."/>
            <person name="Valentin K."/>
            <person name="von Dassow P."/>
            <person name="Yamagishi T."/>
            <person name="Van de Peer Y."/>
            <person name="Wincker P."/>
        </authorList>
    </citation>
    <scope>NUCLEOTIDE SEQUENCE [LARGE SCALE GENOMIC DNA]</scope>
    <source>
        <strain evidence="5">Ec32 / CCAP1310/4</strain>
    </source>
</reference>
<dbReference type="InterPro" id="IPR029071">
    <property type="entry name" value="Ubiquitin-like_domsf"/>
</dbReference>
<dbReference type="PROSITE" id="PS50053">
    <property type="entry name" value="UBIQUITIN_2"/>
    <property type="match status" value="1"/>
</dbReference>
<evidence type="ECO:0000256" key="1">
    <source>
        <dbReference type="SAM" id="MobiDB-lite"/>
    </source>
</evidence>
<dbReference type="PANTHER" id="PTHR15204:SF0">
    <property type="entry name" value="LARGE PROLINE-RICH PROTEIN BAG6"/>
    <property type="match status" value="1"/>
</dbReference>
<dbReference type="Gene3D" id="3.10.20.90">
    <property type="entry name" value="Phosphatidylinositol 3-kinase Catalytic Subunit, Chain A, domain 1"/>
    <property type="match status" value="1"/>
</dbReference>
<feature type="compositionally biased region" description="Basic and acidic residues" evidence="1">
    <location>
        <begin position="27"/>
        <end position="36"/>
    </location>
</feature>
<feature type="domain" description="Ubiquitin-like" evidence="3">
    <location>
        <begin position="84"/>
        <end position="155"/>
    </location>
</feature>
<dbReference type="GO" id="GO:0036503">
    <property type="term" value="P:ERAD pathway"/>
    <property type="evidence" value="ECO:0007669"/>
    <property type="project" value="TreeGrafter"/>
</dbReference>
<name>D8LJ71_ECTSI</name>
<dbReference type="EMBL" id="FN649740">
    <property type="protein sequence ID" value="CBN76955.1"/>
    <property type="molecule type" value="Genomic_DNA"/>
</dbReference>
<gene>
    <name evidence="4" type="ORF">Esi_0024_0104</name>
</gene>
<keyword evidence="2" id="KW-0472">Membrane</keyword>
<keyword evidence="2" id="KW-1133">Transmembrane helix</keyword>
<dbReference type="PANTHER" id="PTHR15204">
    <property type="entry name" value="LARGE PROLINE-RICH PROTEIN BAG6"/>
    <property type="match status" value="1"/>
</dbReference>
<dbReference type="SUPFAM" id="SSF54236">
    <property type="entry name" value="Ubiquitin-like"/>
    <property type="match status" value="1"/>
</dbReference>
<evidence type="ECO:0000313" key="5">
    <source>
        <dbReference type="Proteomes" id="UP000002630"/>
    </source>
</evidence>
<evidence type="ECO:0000259" key="3">
    <source>
        <dbReference type="PROSITE" id="PS50053"/>
    </source>
</evidence>
<dbReference type="eggNOG" id="ENOG502SFPK">
    <property type="taxonomic scope" value="Eukaryota"/>
</dbReference>
<evidence type="ECO:0000256" key="2">
    <source>
        <dbReference type="SAM" id="Phobius"/>
    </source>
</evidence>
<feature type="region of interest" description="Disordered" evidence="1">
    <location>
        <begin position="333"/>
        <end position="367"/>
    </location>
</feature>
<dbReference type="SMART" id="SM00213">
    <property type="entry name" value="UBQ"/>
    <property type="match status" value="1"/>
</dbReference>